<dbReference type="KEGG" id="ppsc:EHS13_14625"/>
<protein>
    <submittedName>
        <fullName evidence="1">Uncharacterized protein</fullName>
    </submittedName>
</protein>
<name>A0A6B8RKE4_9BACL</name>
<dbReference type="SUPFAM" id="SSF49695">
    <property type="entry name" value="gamma-Crystallin-like"/>
    <property type="match status" value="1"/>
</dbReference>
<proteinExistence type="predicted"/>
<sequence>MANVDARLAIFTGSDFNGRRVQFRRGGVAIRDMEAIRFNNDLSSFRLENVSDSSRITLILFASPEFRGKFLVFRGSQNVGNLGNRDFNNDTSSLILVGRRLTDNQIDQIRRTGTPPNDVVVIRR</sequence>
<organism evidence="1 2">
    <name type="scientific">Paenibacillus psychroresistens</name>
    <dbReference type="NCBI Taxonomy" id="1778678"/>
    <lineage>
        <taxon>Bacteria</taxon>
        <taxon>Bacillati</taxon>
        <taxon>Bacillota</taxon>
        <taxon>Bacilli</taxon>
        <taxon>Bacillales</taxon>
        <taxon>Paenibacillaceae</taxon>
        <taxon>Paenibacillus</taxon>
    </lineage>
</organism>
<accession>A0A6B8RKE4</accession>
<dbReference type="RefSeq" id="WP_155701060.1">
    <property type="nucleotide sequence ID" value="NZ_CP034235.1"/>
</dbReference>
<reference evidence="2" key="1">
    <citation type="submission" date="2018-11" db="EMBL/GenBank/DDBJ databases">
        <title>Complete genome sequence of Paenibacillus sp. ML311-T8.</title>
        <authorList>
            <person name="Nam Y.-D."/>
            <person name="Kang J."/>
            <person name="Chung W.-H."/>
            <person name="Park Y.S."/>
        </authorList>
    </citation>
    <scope>NUCLEOTIDE SEQUENCE [LARGE SCALE GENOMIC DNA]</scope>
    <source>
        <strain evidence="2">ML311-T8</strain>
    </source>
</reference>
<dbReference type="InterPro" id="IPR011024">
    <property type="entry name" value="G_crystallin-like"/>
</dbReference>
<dbReference type="AlphaFoldDB" id="A0A6B8RKE4"/>
<keyword evidence="2" id="KW-1185">Reference proteome</keyword>
<dbReference type="Gene3D" id="2.60.20.10">
    <property type="entry name" value="Crystallins"/>
    <property type="match status" value="1"/>
</dbReference>
<evidence type="ECO:0000313" key="1">
    <source>
        <dbReference type="EMBL" id="QGQ96023.1"/>
    </source>
</evidence>
<dbReference type="OrthoDB" id="2654857at2"/>
<evidence type="ECO:0000313" key="2">
    <source>
        <dbReference type="Proteomes" id="UP000426246"/>
    </source>
</evidence>
<dbReference type="Proteomes" id="UP000426246">
    <property type="component" value="Chromosome"/>
</dbReference>
<dbReference type="EMBL" id="CP034235">
    <property type="protein sequence ID" value="QGQ96023.1"/>
    <property type="molecule type" value="Genomic_DNA"/>
</dbReference>
<gene>
    <name evidence="1" type="ORF">EHS13_14625</name>
</gene>